<reference evidence="1" key="1">
    <citation type="submission" date="2020-09" db="EMBL/GenBank/DDBJ databases">
        <title>Iningainema tapete sp. nov. (Scytonemataceae, Cyanobacteria) from greenhouses in central Florida (USA) produces two types of nodularin with biosynthetic potential for microcystin-LR and anabaenopeptins.</title>
        <authorList>
            <person name="Berthold D.E."/>
            <person name="Lefler F.W."/>
            <person name="Huang I.-S."/>
            <person name="Abdulla H."/>
            <person name="Zimba P.V."/>
            <person name="Laughinghouse H.D. IV."/>
        </authorList>
    </citation>
    <scope>NUCLEOTIDE SEQUENCE</scope>
    <source>
        <strain evidence="1">BLCCT55</strain>
    </source>
</reference>
<dbReference type="Proteomes" id="UP000629098">
    <property type="component" value="Unassembled WGS sequence"/>
</dbReference>
<comment type="caution">
    <text evidence="1">The sequence shown here is derived from an EMBL/GenBank/DDBJ whole genome shotgun (WGS) entry which is preliminary data.</text>
</comment>
<name>A0A8J6XJQ8_9CYAN</name>
<dbReference type="AlphaFoldDB" id="A0A8J6XJQ8"/>
<dbReference type="RefSeq" id="WP_190836366.1">
    <property type="nucleotide sequence ID" value="NZ_CAWPPI010000109.1"/>
</dbReference>
<dbReference type="EMBL" id="JACXAE010000109">
    <property type="protein sequence ID" value="MBD2777294.1"/>
    <property type="molecule type" value="Genomic_DNA"/>
</dbReference>
<dbReference type="InterPro" id="IPR014945">
    <property type="entry name" value="DUF1816"/>
</dbReference>
<proteinExistence type="predicted"/>
<organism evidence="1 2">
    <name type="scientific">Iningainema tapete BLCC-T55</name>
    <dbReference type="NCBI Taxonomy" id="2748662"/>
    <lineage>
        <taxon>Bacteria</taxon>
        <taxon>Bacillati</taxon>
        <taxon>Cyanobacteriota</taxon>
        <taxon>Cyanophyceae</taxon>
        <taxon>Nostocales</taxon>
        <taxon>Scytonemataceae</taxon>
        <taxon>Iningainema tapete</taxon>
    </lineage>
</organism>
<sequence length="100" mass="11445">MKSIWNNLKELLINTFHNFGLAWWVEIITQNPRCTYYFGPFLSEVDAKGAIKGYVEDLEQEGAQGIVINVKRCKPQALTIADDLGERIDRKVRPVFSGQM</sequence>
<keyword evidence="2" id="KW-1185">Reference proteome</keyword>
<evidence type="ECO:0000313" key="1">
    <source>
        <dbReference type="EMBL" id="MBD2777294.1"/>
    </source>
</evidence>
<accession>A0A8J6XJQ8</accession>
<gene>
    <name evidence="1" type="ORF">ICL16_35915</name>
</gene>
<dbReference type="Pfam" id="PF08846">
    <property type="entry name" value="DUF1816"/>
    <property type="match status" value="1"/>
</dbReference>
<protein>
    <submittedName>
        <fullName evidence="1">DUF1816 domain-containing protein</fullName>
    </submittedName>
</protein>
<evidence type="ECO:0000313" key="2">
    <source>
        <dbReference type="Proteomes" id="UP000629098"/>
    </source>
</evidence>